<evidence type="ECO:0000313" key="2">
    <source>
        <dbReference type="Proteomes" id="UP000005475"/>
    </source>
</evidence>
<reference evidence="2" key="2">
    <citation type="submission" date="2007-04" db="EMBL/GenBank/DDBJ databases">
        <title>Draft genome sequence of Bacteroides ovatus (ATCC 8483).</title>
        <authorList>
            <person name="Sudarsanam P."/>
            <person name="Ley R."/>
            <person name="Guruge J."/>
            <person name="Turnbaugh P.J."/>
            <person name="Mahowald M."/>
            <person name="Liep D."/>
            <person name="Gordon J."/>
        </authorList>
    </citation>
    <scope>NUCLEOTIDE SEQUENCE [LARGE SCALE GENOMIC DNA]</scope>
    <source>
        <strain evidence="2">ATCC 8483 / DSM 1896 / JCM 5824 / BCRC 10623 / CCUG 4943 / NCTC 11153</strain>
    </source>
</reference>
<evidence type="ECO:0000313" key="1">
    <source>
        <dbReference type="EMBL" id="EDO08799.1"/>
    </source>
</evidence>
<comment type="caution">
    <text evidence="1">The sequence shown here is derived from an EMBL/GenBank/DDBJ whole genome shotgun (WGS) entry which is preliminary data.</text>
</comment>
<dbReference type="Proteomes" id="UP000005475">
    <property type="component" value="Unassembled WGS sequence"/>
</dbReference>
<accession>A0AAN3A0L7</accession>
<sequence>MSQKFANCVEFCAISYTKSGECVTAYVESDRLRKEKQTEED</sequence>
<dbReference type="EMBL" id="AAXF02000054">
    <property type="protein sequence ID" value="EDO08799.1"/>
    <property type="molecule type" value="Genomic_DNA"/>
</dbReference>
<gene>
    <name evidence="1" type="ORF">BACOVA_04655</name>
</gene>
<name>A0AAN3A0L7_BACO1</name>
<reference evidence="1 2" key="1">
    <citation type="submission" date="2007-03" db="EMBL/GenBank/DDBJ databases">
        <authorList>
            <person name="Fulton L."/>
            <person name="Clifton S."/>
            <person name="Fulton B."/>
            <person name="Xu J."/>
            <person name="Minx P."/>
            <person name="Pepin K.H."/>
            <person name="Johnson M."/>
            <person name="Thiruvilangam P."/>
            <person name="Bhonagiri V."/>
            <person name="Nash W.E."/>
            <person name="Mardis E.R."/>
            <person name="Wilson R.K."/>
        </authorList>
    </citation>
    <scope>NUCLEOTIDE SEQUENCE [LARGE SCALE GENOMIC DNA]</scope>
    <source>
        <strain evidence="2">ATCC 8483 / DSM 1896 / JCM 5824 / BCRC 10623 / CCUG 4943 / NCTC 11153</strain>
    </source>
</reference>
<dbReference type="AlphaFoldDB" id="A0AAN3A0L7"/>
<proteinExistence type="predicted"/>
<protein>
    <submittedName>
        <fullName evidence="1">Uncharacterized protein</fullName>
    </submittedName>
</protein>
<organism evidence="1 2">
    <name type="scientific">Bacteroides ovatus (strain ATCC 8483 / DSM 1896 / JCM 5824 / BCRC 10623 / CCUG 4943 / NCTC 11153)</name>
    <dbReference type="NCBI Taxonomy" id="411476"/>
    <lineage>
        <taxon>Bacteria</taxon>
        <taxon>Pseudomonadati</taxon>
        <taxon>Bacteroidota</taxon>
        <taxon>Bacteroidia</taxon>
        <taxon>Bacteroidales</taxon>
        <taxon>Bacteroidaceae</taxon>
        <taxon>Bacteroides</taxon>
    </lineage>
</organism>